<comment type="similarity">
    <text evidence="2">Belongs to the acyl-CoA dehydrogenase family.</text>
</comment>
<dbReference type="Pfam" id="PF02771">
    <property type="entry name" value="Acyl-CoA_dh_N"/>
    <property type="match status" value="1"/>
</dbReference>
<keyword evidence="3" id="KW-0285">Flavoprotein</keyword>
<dbReference type="EMBL" id="HE965806">
    <property type="protein sequence ID" value="CCJ55620.1"/>
    <property type="molecule type" value="Genomic_DNA"/>
</dbReference>
<dbReference type="SUPFAM" id="SSF47203">
    <property type="entry name" value="Acyl-CoA dehydrogenase C-terminal domain-like"/>
    <property type="match status" value="1"/>
</dbReference>
<feature type="domain" description="Acyl-CoA dehydrogenase/oxidase C-terminal" evidence="6">
    <location>
        <begin position="230"/>
        <end position="378"/>
    </location>
</feature>
<organism evidence="9 10">
    <name type="scientific">Bordetella bronchiseptica 253</name>
    <dbReference type="NCBI Taxonomy" id="568707"/>
    <lineage>
        <taxon>Bacteria</taxon>
        <taxon>Pseudomonadati</taxon>
        <taxon>Pseudomonadota</taxon>
        <taxon>Betaproteobacteria</taxon>
        <taxon>Burkholderiales</taxon>
        <taxon>Alcaligenaceae</taxon>
        <taxon>Bordetella</taxon>
    </lineage>
</organism>
<dbReference type="Gene3D" id="2.40.110.10">
    <property type="entry name" value="Butyryl-CoA Dehydrogenase, subunit A, domain 2"/>
    <property type="match status" value="1"/>
</dbReference>
<evidence type="ECO:0000259" key="6">
    <source>
        <dbReference type="Pfam" id="PF00441"/>
    </source>
</evidence>
<dbReference type="Proteomes" id="UP000007564">
    <property type="component" value="Chromosome"/>
</dbReference>
<dbReference type="InterPro" id="IPR046373">
    <property type="entry name" value="Acyl-CoA_Oxase/DH_mid-dom_sf"/>
</dbReference>
<evidence type="ECO:0000256" key="3">
    <source>
        <dbReference type="ARBA" id="ARBA00022630"/>
    </source>
</evidence>
<dbReference type="Pfam" id="PF00441">
    <property type="entry name" value="Acyl-CoA_dh_1"/>
    <property type="match status" value="1"/>
</dbReference>
<evidence type="ECO:0000256" key="5">
    <source>
        <dbReference type="ARBA" id="ARBA00023002"/>
    </source>
</evidence>
<evidence type="ECO:0000256" key="1">
    <source>
        <dbReference type="ARBA" id="ARBA00001974"/>
    </source>
</evidence>
<evidence type="ECO:0000313" key="9">
    <source>
        <dbReference type="EMBL" id="CCJ55620.1"/>
    </source>
</evidence>
<dbReference type="InterPro" id="IPR037069">
    <property type="entry name" value="AcylCoA_DH/ox_N_sf"/>
</dbReference>
<dbReference type="GO" id="GO:0003995">
    <property type="term" value="F:acyl-CoA dehydrogenase activity"/>
    <property type="evidence" value="ECO:0007669"/>
    <property type="project" value="InterPro"/>
</dbReference>
<dbReference type="HOGENOM" id="CLU_018204_0_3_4"/>
<dbReference type="PANTHER" id="PTHR48083:SF6">
    <property type="entry name" value="ACYL-COA DEHYDROGENASE 6"/>
    <property type="match status" value="1"/>
</dbReference>
<feature type="domain" description="Acyl-CoA dehydrogenase/oxidase N-terminal" evidence="8">
    <location>
        <begin position="4"/>
        <end position="118"/>
    </location>
</feature>
<evidence type="ECO:0000259" key="8">
    <source>
        <dbReference type="Pfam" id="PF02771"/>
    </source>
</evidence>
<dbReference type="InterPro" id="IPR006089">
    <property type="entry name" value="Acyl-CoA_DH_CS"/>
</dbReference>
<dbReference type="FunFam" id="1.20.140.10:FF:000001">
    <property type="entry name" value="Acyl-CoA dehydrogenase"/>
    <property type="match status" value="1"/>
</dbReference>
<dbReference type="GO" id="GO:0005737">
    <property type="term" value="C:cytoplasm"/>
    <property type="evidence" value="ECO:0007669"/>
    <property type="project" value="TreeGrafter"/>
</dbReference>
<dbReference type="Gene3D" id="1.10.540.10">
    <property type="entry name" value="Acyl-CoA dehydrogenase/oxidase, N-terminal domain"/>
    <property type="match status" value="1"/>
</dbReference>
<feature type="domain" description="Acyl-CoA oxidase/dehydrogenase middle" evidence="7">
    <location>
        <begin position="122"/>
        <end position="218"/>
    </location>
</feature>
<dbReference type="KEGG" id="bbh:BN112_3706"/>
<gene>
    <name evidence="9" type="ORF">BN112_3706</name>
</gene>
<sequence>MQFTHEHRELARTTRRIIAEHLDPYLDEWEAAQMFPAHQVMKALGSAGLLGIGKPAEYGGMELDFSYEMVFAETLGEVRSSGLSSAIGVQSTMCTPALARHGSDALKRAYLAPTIAGDLVGCIGVSEASAGSDVSQIKTWARRDGDDYVINGSKMWITNGVQGDWICLLCNTSQEGGPHKNKSLIIVPLDTPGVSVSRKLDKLVLRASDTAELFFDDVRVPVSNRIGAENMGFIYQMEQFQEERMFVAARGMRSMERVIEETIAYAGQRQVFGGTVLSNQVVYHKLAQMQTEIEALRSLLYRAIGQYLDGQDITQLASMAKYCAGRLSMRIPNECLQFWGGQGVMNENWISRAYRDLRQTAIGGGANEIMLEVIAKTMGIHPGKRA</sequence>
<dbReference type="Pfam" id="PF02770">
    <property type="entry name" value="Acyl-CoA_dh_M"/>
    <property type="match status" value="1"/>
</dbReference>
<dbReference type="RefSeq" id="WP_003815551.1">
    <property type="nucleotide sequence ID" value="NC_019382.1"/>
</dbReference>
<dbReference type="InterPro" id="IPR013786">
    <property type="entry name" value="AcylCoA_DH/ox_N"/>
</dbReference>
<evidence type="ECO:0000259" key="7">
    <source>
        <dbReference type="Pfam" id="PF02770"/>
    </source>
</evidence>
<reference evidence="9 10" key="1">
    <citation type="journal article" date="2012" name="BMC Genomics">
        <title>Comparative genomics of the classical Bordetella subspecies: the evolution and exchange of virulence-associated diversity amongst closely related pathogens.</title>
        <authorList>
            <person name="Park J."/>
            <person name="Zhang Y."/>
            <person name="Buboltz A.M."/>
            <person name="Zhang X."/>
            <person name="Schuster S.C."/>
            <person name="Ahuja U."/>
            <person name="Liu M."/>
            <person name="Miller J.F."/>
            <person name="Sebaihia M."/>
            <person name="Bentley S.D."/>
            <person name="Parkhill J."/>
            <person name="Harvill E.T."/>
        </authorList>
    </citation>
    <scope>NUCLEOTIDE SEQUENCE [LARGE SCALE GENOMIC DNA]</scope>
    <source>
        <strain evidence="9 10">253</strain>
    </source>
</reference>
<dbReference type="GeneID" id="56476784"/>
<evidence type="ECO:0000256" key="2">
    <source>
        <dbReference type="ARBA" id="ARBA00009347"/>
    </source>
</evidence>
<dbReference type="InterPro" id="IPR036250">
    <property type="entry name" value="AcylCo_DH-like_C"/>
</dbReference>
<evidence type="ECO:0000313" key="10">
    <source>
        <dbReference type="Proteomes" id="UP000007564"/>
    </source>
</evidence>
<accession>A0A0C6P7T7</accession>
<keyword evidence="5" id="KW-0560">Oxidoreductase</keyword>
<comment type="cofactor">
    <cofactor evidence="1">
        <name>FAD</name>
        <dbReference type="ChEBI" id="CHEBI:57692"/>
    </cofactor>
</comment>
<dbReference type="FunFam" id="2.40.110.10:FF:000002">
    <property type="entry name" value="Acyl-CoA dehydrogenase fadE12"/>
    <property type="match status" value="1"/>
</dbReference>
<dbReference type="InterPro" id="IPR009075">
    <property type="entry name" value="AcylCo_DH/oxidase_C"/>
</dbReference>
<protein>
    <submittedName>
        <fullName evidence="9">Probable acyl-CoA dehydrogenase</fullName>
    </submittedName>
</protein>
<evidence type="ECO:0000256" key="4">
    <source>
        <dbReference type="ARBA" id="ARBA00022827"/>
    </source>
</evidence>
<dbReference type="InterPro" id="IPR009100">
    <property type="entry name" value="AcylCoA_DH/oxidase_NM_dom_sf"/>
</dbReference>
<dbReference type="GO" id="GO:0033539">
    <property type="term" value="P:fatty acid beta-oxidation using acyl-CoA dehydrogenase"/>
    <property type="evidence" value="ECO:0007669"/>
    <property type="project" value="TreeGrafter"/>
</dbReference>
<dbReference type="AlphaFoldDB" id="A0A0C6P7T7"/>
<dbReference type="PANTHER" id="PTHR48083">
    <property type="entry name" value="MEDIUM-CHAIN SPECIFIC ACYL-COA DEHYDROGENASE, MITOCHONDRIAL-RELATED"/>
    <property type="match status" value="1"/>
</dbReference>
<dbReference type="OrthoDB" id="9770681at2"/>
<dbReference type="InterPro" id="IPR006091">
    <property type="entry name" value="Acyl-CoA_Oxase/DH_mid-dom"/>
</dbReference>
<proteinExistence type="inferred from homology"/>
<dbReference type="SUPFAM" id="SSF56645">
    <property type="entry name" value="Acyl-CoA dehydrogenase NM domain-like"/>
    <property type="match status" value="1"/>
</dbReference>
<dbReference type="PROSITE" id="PS00073">
    <property type="entry name" value="ACYL_COA_DH_2"/>
    <property type="match status" value="1"/>
</dbReference>
<dbReference type="InterPro" id="IPR050741">
    <property type="entry name" value="Acyl-CoA_dehydrogenase"/>
</dbReference>
<dbReference type="GO" id="GO:0050660">
    <property type="term" value="F:flavin adenine dinucleotide binding"/>
    <property type="evidence" value="ECO:0007669"/>
    <property type="project" value="InterPro"/>
</dbReference>
<keyword evidence="4" id="KW-0274">FAD</keyword>
<name>A0A0C6P7T7_BORBO</name>
<dbReference type="Gene3D" id="1.20.140.10">
    <property type="entry name" value="Butyryl-CoA Dehydrogenase, subunit A, domain 3"/>
    <property type="match status" value="1"/>
</dbReference>